<evidence type="ECO:0000313" key="2">
    <source>
        <dbReference type="Proteomes" id="UP000218282"/>
    </source>
</evidence>
<name>A0A2A5RYQ4_9LACT</name>
<comment type="caution">
    <text evidence="1">The sequence shown here is derived from an EMBL/GenBank/DDBJ whole genome shotgun (WGS) entry which is preliminary data.</text>
</comment>
<dbReference type="Proteomes" id="UP000218282">
    <property type="component" value="Unassembled WGS sequence"/>
</dbReference>
<dbReference type="AlphaFoldDB" id="A0A2A5RYQ4"/>
<dbReference type="EMBL" id="JXJW01000011">
    <property type="protein sequence ID" value="PCS06387.1"/>
    <property type="molecule type" value="Genomic_DNA"/>
</dbReference>
<proteinExistence type="predicted"/>
<dbReference type="Pfam" id="PF12459">
    <property type="entry name" value="DltX"/>
    <property type="match status" value="1"/>
</dbReference>
<dbReference type="InterPro" id="IPR021008">
    <property type="entry name" value="DltX"/>
</dbReference>
<accession>A0A2A5RYQ4</accession>
<organism evidence="1 2">
    <name type="scientific">Pseudolactococcus piscium</name>
    <dbReference type="NCBI Taxonomy" id="1364"/>
    <lineage>
        <taxon>Bacteria</taxon>
        <taxon>Bacillati</taxon>
        <taxon>Bacillota</taxon>
        <taxon>Bacilli</taxon>
        <taxon>Lactobacillales</taxon>
        <taxon>Streptococcaceae</taxon>
        <taxon>Pseudolactococcus</taxon>
    </lineage>
</organism>
<keyword evidence="2" id="KW-1185">Reference proteome</keyword>
<reference evidence="1 2" key="1">
    <citation type="submission" date="2014-12" db="EMBL/GenBank/DDBJ databases">
        <title>Draft genome sequences of 10 type strains of Lactococcus.</title>
        <authorList>
            <person name="Sun Z."/>
            <person name="Zhong Z."/>
            <person name="Liu W."/>
            <person name="Zhang W."/>
            <person name="Zhang H."/>
        </authorList>
    </citation>
    <scope>NUCLEOTIDE SEQUENCE [LARGE SCALE GENOMIC DNA]</scope>
    <source>
        <strain evidence="1 2">DSM 6634</strain>
    </source>
</reference>
<sequence>MIHYILNLPQQNKWPIIKFILQTILYFFIFLVLLYFFSYTGVGQGNFIYNEF</sequence>
<protein>
    <submittedName>
        <fullName evidence="1">D-Ala-teichoic acid biosynthesis protein DltX</fullName>
    </submittedName>
</protein>
<evidence type="ECO:0000313" key="1">
    <source>
        <dbReference type="EMBL" id="PCS06387.1"/>
    </source>
</evidence>
<gene>
    <name evidence="1" type="ORF">RU86_GL000343</name>
</gene>